<evidence type="ECO:0000313" key="2">
    <source>
        <dbReference type="EMBL" id="KHJ55515.1"/>
    </source>
</evidence>
<evidence type="ECO:0000256" key="1">
    <source>
        <dbReference type="SAM" id="Phobius"/>
    </source>
</evidence>
<dbReference type="OrthoDB" id="9814178at2"/>
<name>A0A0B1Q9L0_9HYPH</name>
<proteinExistence type="predicted"/>
<keyword evidence="1" id="KW-1133">Transmembrane helix</keyword>
<dbReference type="STRING" id="370622.LA66_02335"/>
<dbReference type="PANTHER" id="PTHR30503">
    <property type="entry name" value="INNER MEMBRANE PROTEIN YEDI"/>
    <property type="match status" value="1"/>
</dbReference>
<keyword evidence="1" id="KW-0472">Membrane</keyword>
<feature type="transmembrane region" description="Helical" evidence="1">
    <location>
        <begin position="281"/>
        <end position="306"/>
    </location>
</feature>
<feature type="transmembrane region" description="Helical" evidence="1">
    <location>
        <begin position="76"/>
        <end position="94"/>
    </location>
</feature>
<feature type="transmembrane region" description="Helical" evidence="1">
    <location>
        <begin position="232"/>
        <end position="253"/>
    </location>
</feature>
<dbReference type="EMBL" id="JRFJ01000001">
    <property type="protein sequence ID" value="KHJ55515.1"/>
    <property type="molecule type" value="Genomic_DNA"/>
</dbReference>
<comment type="caution">
    <text evidence="2">The sequence shown here is derived from an EMBL/GenBank/DDBJ whole genome shotgun (WGS) entry which is preliminary data.</text>
</comment>
<evidence type="ECO:0000313" key="3">
    <source>
        <dbReference type="Proteomes" id="UP000030826"/>
    </source>
</evidence>
<dbReference type="Proteomes" id="UP000030826">
    <property type="component" value="Unassembled WGS sequence"/>
</dbReference>
<organism evidence="2 3">
    <name type="scientific">Aureimonas altamirensis</name>
    <dbReference type="NCBI Taxonomy" id="370622"/>
    <lineage>
        <taxon>Bacteria</taxon>
        <taxon>Pseudomonadati</taxon>
        <taxon>Pseudomonadota</taxon>
        <taxon>Alphaproteobacteria</taxon>
        <taxon>Hyphomicrobiales</taxon>
        <taxon>Aurantimonadaceae</taxon>
        <taxon>Aureimonas</taxon>
    </lineage>
</organism>
<protein>
    <submittedName>
        <fullName evidence="2">ABC transporter</fullName>
    </submittedName>
</protein>
<dbReference type="RefSeq" id="WP_039188430.1">
    <property type="nucleotide sequence ID" value="NZ_JRFJ01000001.1"/>
</dbReference>
<dbReference type="PANTHER" id="PTHR30503:SF3">
    <property type="entry name" value="INNER MEMBRANE PROTEIN YEDI"/>
    <property type="match status" value="1"/>
</dbReference>
<dbReference type="AlphaFoldDB" id="A0A0B1Q9L0"/>
<gene>
    <name evidence="2" type="ORF">LA66_02335</name>
</gene>
<accession>A0A0B1Q9L0</accession>
<reference evidence="2 3" key="1">
    <citation type="submission" date="2014-09" db="EMBL/GenBank/DDBJ databases">
        <title>Isolation and characterization of Aurantimonas altamirensis ON-56566 from clinical sample following a dog bite.</title>
        <authorList>
            <person name="Eshaghi A."/>
            <person name="Li A."/>
            <person name="Shahinas D."/>
            <person name="Bahn P."/>
            <person name="Kus J.V."/>
            <person name="Patel S.N."/>
        </authorList>
    </citation>
    <scope>NUCLEOTIDE SEQUENCE [LARGE SCALE GENOMIC DNA]</scope>
    <source>
        <strain evidence="2 3">ON-56566</strain>
    </source>
</reference>
<dbReference type="GO" id="GO:0005886">
    <property type="term" value="C:plasma membrane"/>
    <property type="evidence" value="ECO:0007669"/>
    <property type="project" value="TreeGrafter"/>
</dbReference>
<sequence>MSIGLIALLDDIVALTKVAAASLDDVAAQAAKAGAKAAGVVIDDAAVTPRYVVGFSADRELPIVWRIARGSLINKLLFLLPGGLVLSSFAPWAITPLLMLGGLYLAYEGAEKVYEKIAPHKAHKHEAKIGTVAPDARTLEDERVASAIKTDFILSAEIMAITLAGLGPDTVWMRAAVMAVVAIGITVAVYGAVALIVKADDVGLAMARRGNGALATIGRGLVRGMPGFLKGLAILGTAAMVWVGGGIIVHSLAGYGIAAPEHFIHDIAVAAGGLVPAASGAVTWVVTAIGSGVVGLAAGFALIPIVEKILGPLWKAATGLRSIQEKKA</sequence>
<feature type="transmembrane region" description="Helical" evidence="1">
    <location>
        <begin position="175"/>
        <end position="197"/>
    </location>
</feature>
<dbReference type="PIRSF" id="PIRSF016660">
    <property type="entry name" value="YedI"/>
    <property type="match status" value="1"/>
</dbReference>
<keyword evidence="1" id="KW-0812">Transmembrane</keyword>
<dbReference type="Pfam" id="PF05661">
    <property type="entry name" value="DUF808"/>
    <property type="match status" value="1"/>
</dbReference>
<dbReference type="InterPro" id="IPR008526">
    <property type="entry name" value="YedI"/>
</dbReference>